<dbReference type="Proteomes" id="UP000241769">
    <property type="component" value="Unassembled WGS sequence"/>
</dbReference>
<evidence type="ECO:0000259" key="1">
    <source>
        <dbReference type="PROSITE" id="PS50030"/>
    </source>
</evidence>
<dbReference type="PROSITE" id="PS50181">
    <property type="entry name" value="FBOX"/>
    <property type="match status" value="1"/>
</dbReference>
<dbReference type="Gene3D" id="1.20.1280.50">
    <property type="match status" value="1"/>
</dbReference>
<feature type="domain" description="UBA" evidence="1">
    <location>
        <begin position="828"/>
        <end position="869"/>
    </location>
</feature>
<dbReference type="InterPro" id="IPR036047">
    <property type="entry name" value="F-box-like_dom_sf"/>
</dbReference>
<sequence length="870" mass="100856">MDATFWLRDITYNILKQLDRPHLARVASVCKQWREIIYQTESFWRELKICKVDRNHTSSYMIMRLEVCPYIIAHNKVITIYTRRYLHYTPNCLNLVFVGNTNDLPRGPPQLYTLPTIPVSSRFCTDYPSHKSLRIRIKVNDFRHIDRTAEEWYAWIEELSKYADVTLYVTPNWHDRLTSGEWVPKGTKIIHYGCSWNRQEVMEVLKCGYRFTWSQRLTGCNMNPATAQDAVSTDRTVNFILEQLFSSIGDQRNELGEIDLSLVRIELSKFTPLRRIEAGFGNYQNKKSRNEPIDHTDSELYSVDCAMRSFSDDFTHDAVRYMTRLLCSLKRLNLQHDNHSRYQQKEAEDHWFGLGDISDFYLHPKLVSLQPKRVMGDLELASGGYTEDQREMLETEDRLRSLFVTDRNSDVLNDMYVGLMDAHTISIDHSPLDDAEMCLARLLHMYKKDKPASEGSAIVDHETFVSEWKKASYDLLEDLPKGNIFVAGGSILGILTGQISTPDYAESDIDIFIYNTDVAGDLQRLSHTLKLSTKKIRMRHSKREEEGGLIVVKSKHSLTICCGFPYRNIQIILRIYKSPAEILLGFDIDCCAVGYDLERVWVTPRAARAIRKKYNLVNVTRRSTSYEYRLFKYAKRGYSVMVSDLDMSRVDTNLYSKKFNECQGLARLLLYNARPSPPLGHGLIHSVQLGLSKLVLPENMGWTDTHDYAGFVLPWGPRWTFSSLSSLIYRFNLSIGKKSPANDVHYIRVAQLRNFSDGSMHWNEHYELEKVMEEMSWLTENPMRQGEQMMTGSFHPLSSQDWMKGVYAEEERGEEKKTRREEKEEVLELEADKVAQLMSMGFDDGELIMIVLRECKGSLEDAAIRLAEMN</sequence>
<dbReference type="PANTHER" id="PTHR43558">
    <property type="entry name" value="REDUCTASE, PUTATIVE (AFU_ORTHOLOGUE AFUA_3G10540)-RELATED"/>
    <property type="match status" value="1"/>
</dbReference>
<dbReference type="PANTHER" id="PTHR43558:SF6">
    <property type="entry name" value="REDUCTASE, PUTATIVE (AFU_ORTHOLOGUE AFUA_3G10540)-RELATED"/>
    <property type="match status" value="1"/>
</dbReference>
<dbReference type="SUPFAM" id="SSF81383">
    <property type="entry name" value="F-box domain"/>
    <property type="match status" value="1"/>
</dbReference>
<gene>
    <name evidence="3" type="ORF">PROFUN_05130</name>
</gene>
<dbReference type="EMBL" id="MDYQ01000028">
    <property type="protein sequence ID" value="PRP86651.1"/>
    <property type="molecule type" value="Genomic_DNA"/>
</dbReference>
<evidence type="ECO:0000259" key="2">
    <source>
        <dbReference type="PROSITE" id="PS50181"/>
    </source>
</evidence>
<keyword evidence="4" id="KW-1185">Reference proteome</keyword>
<dbReference type="InParanoid" id="A0A2P6NRS9"/>
<protein>
    <submittedName>
        <fullName evidence="3">Ankyrin repeat-containing protein</fullName>
    </submittedName>
</protein>
<dbReference type="Pfam" id="PF26128">
    <property type="entry name" value="Gad2"/>
    <property type="match status" value="1"/>
</dbReference>
<dbReference type="AlphaFoldDB" id="A0A2P6NRS9"/>
<dbReference type="SUPFAM" id="SSF46934">
    <property type="entry name" value="UBA-like"/>
    <property type="match status" value="1"/>
</dbReference>
<dbReference type="InterPro" id="IPR009060">
    <property type="entry name" value="UBA-like_sf"/>
</dbReference>
<comment type="caution">
    <text evidence="3">The sequence shown here is derived from an EMBL/GenBank/DDBJ whole genome shotgun (WGS) entry which is preliminary data.</text>
</comment>
<dbReference type="InterPro" id="IPR015940">
    <property type="entry name" value="UBA"/>
</dbReference>
<reference evidence="3 4" key="1">
    <citation type="journal article" date="2018" name="Genome Biol. Evol.">
        <title>Multiple Roots of Fruiting Body Formation in Amoebozoa.</title>
        <authorList>
            <person name="Hillmann F."/>
            <person name="Forbes G."/>
            <person name="Novohradska S."/>
            <person name="Ferling I."/>
            <person name="Riege K."/>
            <person name="Groth M."/>
            <person name="Westermann M."/>
            <person name="Marz M."/>
            <person name="Spaller T."/>
            <person name="Winckler T."/>
            <person name="Schaap P."/>
            <person name="Glockner G."/>
        </authorList>
    </citation>
    <scope>NUCLEOTIDE SEQUENCE [LARGE SCALE GENOMIC DNA]</scope>
    <source>
        <strain evidence="3 4">Jena</strain>
    </source>
</reference>
<feature type="domain" description="F-box" evidence="2">
    <location>
        <begin position="9"/>
        <end position="47"/>
    </location>
</feature>
<organism evidence="3 4">
    <name type="scientific">Planoprotostelium fungivorum</name>
    <dbReference type="NCBI Taxonomy" id="1890364"/>
    <lineage>
        <taxon>Eukaryota</taxon>
        <taxon>Amoebozoa</taxon>
        <taxon>Evosea</taxon>
        <taxon>Variosea</taxon>
        <taxon>Cavosteliida</taxon>
        <taxon>Cavosteliaceae</taxon>
        <taxon>Planoprotostelium</taxon>
    </lineage>
</organism>
<name>A0A2P6NRS9_9EUKA</name>
<dbReference type="InterPro" id="IPR001810">
    <property type="entry name" value="F-box_dom"/>
</dbReference>
<accession>A0A2P6NRS9</accession>
<dbReference type="InterPro" id="IPR053354">
    <property type="entry name" value="MGDG_epimerase"/>
</dbReference>
<evidence type="ECO:0000313" key="4">
    <source>
        <dbReference type="Proteomes" id="UP000241769"/>
    </source>
</evidence>
<proteinExistence type="predicted"/>
<dbReference type="CDD" id="cd14291">
    <property type="entry name" value="UBA1_NUB1_like"/>
    <property type="match status" value="1"/>
</dbReference>
<dbReference type="Pfam" id="PF12937">
    <property type="entry name" value="F-box-like"/>
    <property type="match status" value="1"/>
</dbReference>
<evidence type="ECO:0000313" key="3">
    <source>
        <dbReference type="EMBL" id="PRP86651.1"/>
    </source>
</evidence>
<dbReference type="OrthoDB" id="20020at2759"/>
<dbReference type="PROSITE" id="PS50030">
    <property type="entry name" value="UBA"/>
    <property type="match status" value="1"/>
</dbReference>